<protein>
    <submittedName>
        <fullName evidence="2">Uncharacterized protein</fullName>
    </submittedName>
</protein>
<dbReference type="Proteomes" id="UP000000662">
    <property type="component" value="Chromosome 3"/>
</dbReference>
<dbReference type="AlphaFoldDB" id="Q0B1S6"/>
<dbReference type="KEGG" id="bam:Bamb_6353"/>
<name>Q0B1S6_BURCM</name>
<gene>
    <name evidence="2" type="ordered locus">Bamb_6353</name>
</gene>
<dbReference type="EMBL" id="CP000442">
    <property type="protein sequence ID" value="ABI91897.1"/>
    <property type="molecule type" value="Genomic_DNA"/>
</dbReference>
<keyword evidence="3" id="KW-1185">Reference proteome</keyword>
<feature type="region of interest" description="Disordered" evidence="1">
    <location>
        <begin position="74"/>
        <end position="142"/>
    </location>
</feature>
<sequence>MSPLARRRVAVVAEPVSMQEIVRPRPPQIAPTKLPVRHPARVWLTQTARLCRMRARLPTTAETSGTLRQIAACTGVDGGDRDGTSRRKVQKNAARSERLGGRTGSRRDCPETGRVQPSGAASITGMSPRTPGGRRRDAREAG</sequence>
<evidence type="ECO:0000313" key="2">
    <source>
        <dbReference type="EMBL" id="ABI91897.1"/>
    </source>
</evidence>
<organism evidence="2 3">
    <name type="scientific">Burkholderia ambifaria (strain ATCC BAA-244 / DSM 16087 / CCUG 44356 / LMG 19182 / AMMD)</name>
    <name type="common">Burkholderia cepacia (strain AMMD)</name>
    <dbReference type="NCBI Taxonomy" id="339670"/>
    <lineage>
        <taxon>Bacteria</taxon>
        <taxon>Pseudomonadati</taxon>
        <taxon>Pseudomonadota</taxon>
        <taxon>Betaproteobacteria</taxon>
        <taxon>Burkholderiales</taxon>
        <taxon>Burkholderiaceae</taxon>
        <taxon>Burkholderia</taxon>
        <taxon>Burkholderia cepacia complex</taxon>
    </lineage>
</organism>
<evidence type="ECO:0000256" key="1">
    <source>
        <dbReference type="SAM" id="MobiDB-lite"/>
    </source>
</evidence>
<evidence type="ECO:0000313" key="3">
    <source>
        <dbReference type="Proteomes" id="UP000000662"/>
    </source>
</evidence>
<proteinExistence type="predicted"/>
<reference evidence="2" key="1">
    <citation type="submission" date="2006-08" db="EMBL/GenBank/DDBJ databases">
        <title>Complete sequence of Chromosome 3 of Burkholderia cepacia AMMD.</title>
        <authorList>
            <consortium name="US DOE Joint Genome Institute"/>
            <person name="Copeland A."/>
            <person name="Lucas S."/>
            <person name="Lapidus A."/>
            <person name="Barry K."/>
            <person name="Detter J.C."/>
            <person name="Glavina del Rio T."/>
            <person name="Hammon N."/>
            <person name="Israni S."/>
            <person name="Pitluck S."/>
            <person name="Bruce D."/>
            <person name="Chain P."/>
            <person name="Malfatti S."/>
            <person name="Shin M."/>
            <person name="Vergez L."/>
            <person name="Schmutz J."/>
            <person name="Larimer F."/>
            <person name="Land M."/>
            <person name="Hauser L."/>
            <person name="Kyrpides N."/>
            <person name="Kim E."/>
            <person name="Parke J."/>
            <person name="Coenye T."/>
            <person name="Konstantinidis K."/>
            <person name="Ramette A."/>
            <person name="Tiedje J."/>
            <person name="Richardson P."/>
        </authorList>
    </citation>
    <scope>NUCLEOTIDE SEQUENCE</scope>
    <source>
        <strain evidence="2">AMMD</strain>
    </source>
</reference>
<feature type="compositionally biased region" description="Basic and acidic residues" evidence="1">
    <location>
        <begin position="94"/>
        <end position="111"/>
    </location>
</feature>
<accession>Q0B1S6</accession>